<dbReference type="Proteomes" id="UP000594800">
    <property type="component" value="Chromosome"/>
</dbReference>
<dbReference type="FunFam" id="3.40.50.720:FF:000084">
    <property type="entry name" value="Short-chain dehydrogenase reductase"/>
    <property type="match status" value="1"/>
</dbReference>
<gene>
    <name evidence="4" type="ORF">I0K15_04320</name>
</gene>
<dbReference type="EMBL" id="CP064942">
    <property type="protein sequence ID" value="QPH54984.1"/>
    <property type="molecule type" value="Genomic_DNA"/>
</dbReference>
<dbReference type="Gene3D" id="3.40.50.720">
    <property type="entry name" value="NAD(P)-binding Rossmann-like Domain"/>
    <property type="match status" value="1"/>
</dbReference>
<dbReference type="AlphaFoldDB" id="A0A7S9LTG8"/>
<sequence>MTASVLITGASAGIGAAIARAAATAGYHVGINYRSDADGAATVRHAVEQAGQRAVLLPADVTDPDAVSKAFDTHEAAFGPPTAVINNAGIVPPRSRTLAQATPDEIARVIAVNTTGALLVAREAARRMTSGTILNISSVAARGGSAGEYVDYAASKGAVDTMTIGLAKELAPRGIRVLGIRPGVIETEIHAKGGRPDRAAEMADTIPMGRPGLPDEIAAVAIFLISPGASYMTGTTIDVSGGR</sequence>
<evidence type="ECO:0000256" key="2">
    <source>
        <dbReference type="ARBA" id="ARBA00023002"/>
    </source>
</evidence>
<evidence type="ECO:0000259" key="3">
    <source>
        <dbReference type="SMART" id="SM00822"/>
    </source>
</evidence>
<dbReference type="InterPro" id="IPR002347">
    <property type="entry name" value="SDR_fam"/>
</dbReference>
<dbReference type="SUPFAM" id="SSF51735">
    <property type="entry name" value="NAD(P)-binding Rossmann-fold domains"/>
    <property type="match status" value="1"/>
</dbReference>
<dbReference type="PRINTS" id="PR00081">
    <property type="entry name" value="GDHRDH"/>
</dbReference>
<dbReference type="PROSITE" id="PS00061">
    <property type="entry name" value="ADH_SHORT"/>
    <property type="match status" value="1"/>
</dbReference>
<evidence type="ECO:0000256" key="1">
    <source>
        <dbReference type="ARBA" id="ARBA00006484"/>
    </source>
</evidence>
<dbReference type="PANTHER" id="PTHR43639">
    <property type="entry name" value="OXIDOREDUCTASE, SHORT-CHAIN DEHYDROGENASE/REDUCTASE FAMILY (AFU_ORTHOLOGUE AFUA_5G02870)"/>
    <property type="match status" value="1"/>
</dbReference>
<evidence type="ECO:0000313" key="5">
    <source>
        <dbReference type="Proteomes" id="UP000594800"/>
    </source>
</evidence>
<evidence type="ECO:0000313" key="4">
    <source>
        <dbReference type="EMBL" id="QPH54984.1"/>
    </source>
</evidence>
<dbReference type="SMART" id="SM00822">
    <property type="entry name" value="PKS_KR"/>
    <property type="match status" value="1"/>
</dbReference>
<dbReference type="GO" id="GO:0016491">
    <property type="term" value="F:oxidoreductase activity"/>
    <property type="evidence" value="ECO:0007669"/>
    <property type="project" value="UniProtKB-KW"/>
</dbReference>
<dbReference type="InterPro" id="IPR057326">
    <property type="entry name" value="KR_dom"/>
</dbReference>
<dbReference type="PRINTS" id="PR00080">
    <property type="entry name" value="SDRFAMILY"/>
</dbReference>
<proteinExistence type="inferred from homology"/>
<dbReference type="Pfam" id="PF13561">
    <property type="entry name" value="adh_short_C2"/>
    <property type="match status" value="1"/>
</dbReference>
<dbReference type="RefSeq" id="WP_196104184.1">
    <property type="nucleotide sequence ID" value="NZ_CP064942.1"/>
</dbReference>
<reference evidence="4 5" key="1">
    <citation type="submission" date="2020-11" db="EMBL/GenBank/DDBJ databases">
        <title>Description of Pontivivens ytuae sp. nov. isolated from deep sea sediment of Mariana Trench.</title>
        <authorList>
            <person name="Wang Z."/>
            <person name="Sun Q.-L."/>
            <person name="Xu X.-D."/>
            <person name="Tang Y.-Z."/>
            <person name="Zhang J."/>
        </authorList>
    </citation>
    <scope>NUCLEOTIDE SEQUENCE [LARGE SCALE GENOMIC DNA]</scope>
    <source>
        <strain evidence="4 5">MT2928</strain>
    </source>
</reference>
<keyword evidence="2" id="KW-0560">Oxidoreductase</keyword>
<keyword evidence="5" id="KW-1185">Reference proteome</keyword>
<name>A0A7S9LTG8_9RHOB</name>
<dbReference type="InterPro" id="IPR036291">
    <property type="entry name" value="NAD(P)-bd_dom_sf"/>
</dbReference>
<comment type="similarity">
    <text evidence="1">Belongs to the short-chain dehydrogenases/reductases (SDR) family.</text>
</comment>
<accession>A0A7S9LTG8</accession>
<dbReference type="InterPro" id="IPR020904">
    <property type="entry name" value="Sc_DH/Rdtase_CS"/>
</dbReference>
<feature type="domain" description="Ketoreductase" evidence="3">
    <location>
        <begin position="3"/>
        <end position="187"/>
    </location>
</feature>
<dbReference type="KEGG" id="poz:I0K15_04320"/>
<dbReference type="CDD" id="cd05233">
    <property type="entry name" value="SDR_c"/>
    <property type="match status" value="1"/>
</dbReference>
<organism evidence="4 5">
    <name type="scientific">Pontivivens ytuae</name>
    <dbReference type="NCBI Taxonomy" id="2789856"/>
    <lineage>
        <taxon>Bacteria</taxon>
        <taxon>Pseudomonadati</taxon>
        <taxon>Pseudomonadota</taxon>
        <taxon>Alphaproteobacteria</taxon>
        <taxon>Rhodobacterales</taxon>
        <taxon>Paracoccaceae</taxon>
        <taxon>Pontivivens</taxon>
    </lineage>
</organism>
<protein>
    <submittedName>
        <fullName evidence="4">SDR family oxidoreductase</fullName>
    </submittedName>
</protein>
<dbReference type="PANTHER" id="PTHR43639:SF1">
    <property type="entry name" value="SHORT-CHAIN DEHYDROGENASE_REDUCTASE FAMILY PROTEIN"/>
    <property type="match status" value="1"/>
</dbReference>